<feature type="compositionally biased region" description="Acidic residues" evidence="3">
    <location>
        <begin position="596"/>
        <end position="618"/>
    </location>
</feature>
<evidence type="ECO:0000313" key="5">
    <source>
        <dbReference type="EMBL" id="KAJ5337862.1"/>
    </source>
</evidence>
<dbReference type="Pfam" id="PF12047">
    <property type="entry name" value="DNMT1-RFD"/>
    <property type="match status" value="1"/>
</dbReference>
<organism evidence="5 6">
    <name type="scientific">Penicillium brevicompactum</name>
    <dbReference type="NCBI Taxonomy" id="5074"/>
    <lineage>
        <taxon>Eukaryota</taxon>
        <taxon>Fungi</taxon>
        <taxon>Dikarya</taxon>
        <taxon>Ascomycota</taxon>
        <taxon>Pezizomycotina</taxon>
        <taxon>Eurotiomycetes</taxon>
        <taxon>Eurotiomycetidae</taxon>
        <taxon>Eurotiales</taxon>
        <taxon>Aspergillaceae</taxon>
        <taxon>Penicillium</taxon>
    </lineage>
</organism>
<reference evidence="5" key="2">
    <citation type="journal article" date="2023" name="IMA Fungus">
        <title>Comparative genomic study of the Penicillium genus elucidates a diverse pangenome and 15 lateral gene transfer events.</title>
        <authorList>
            <person name="Petersen C."/>
            <person name="Sorensen T."/>
            <person name="Nielsen M.R."/>
            <person name="Sondergaard T.E."/>
            <person name="Sorensen J.L."/>
            <person name="Fitzpatrick D.A."/>
            <person name="Frisvad J.C."/>
            <person name="Nielsen K.L."/>
        </authorList>
    </citation>
    <scope>NUCLEOTIDE SEQUENCE</scope>
    <source>
        <strain evidence="5">IBT 35673</strain>
    </source>
</reference>
<name>A0A9W9QH04_PENBR</name>
<feature type="region of interest" description="Disordered" evidence="3">
    <location>
        <begin position="453"/>
        <end position="480"/>
    </location>
</feature>
<feature type="region of interest" description="Disordered" evidence="3">
    <location>
        <begin position="219"/>
        <end position="245"/>
    </location>
</feature>
<dbReference type="Proteomes" id="UP001147695">
    <property type="component" value="Unassembled WGS sequence"/>
</dbReference>
<evidence type="ECO:0000259" key="4">
    <source>
        <dbReference type="Pfam" id="PF12047"/>
    </source>
</evidence>
<evidence type="ECO:0000313" key="6">
    <source>
        <dbReference type="Proteomes" id="UP001147695"/>
    </source>
</evidence>
<dbReference type="InterPro" id="IPR022702">
    <property type="entry name" value="Cytosine_MeTrfase1_RFD"/>
</dbReference>
<feature type="region of interest" description="Disordered" evidence="3">
    <location>
        <begin position="575"/>
        <end position="627"/>
    </location>
</feature>
<keyword evidence="2" id="KW-0539">Nucleus</keyword>
<comment type="caution">
    <text evidence="5">The sequence shown here is derived from an EMBL/GenBank/DDBJ whole genome shotgun (WGS) entry which is preliminary data.</text>
</comment>
<evidence type="ECO:0000256" key="2">
    <source>
        <dbReference type="ARBA" id="ARBA00023242"/>
    </source>
</evidence>
<feature type="domain" description="RFTS" evidence="4">
    <location>
        <begin position="76"/>
        <end position="151"/>
    </location>
</feature>
<evidence type="ECO:0000256" key="1">
    <source>
        <dbReference type="ARBA" id="ARBA00004123"/>
    </source>
</evidence>
<feature type="compositionally biased region" description="Polar residues" evidence="3">
    <location>
        <begin position="454"/>
        <end position="468"/>
    </location>
</feature>
<sequence>MTSREETVLAPTDASLTDENDWWEFGLTEVKVMKPGKKHYANLLDATEQNPVQVIGSLEQLPETHQHLLLKPDNPPKRIIIDEVTHYAYGQTEDKSIELWVAGKAGWYDIISPAKGFQPTYNRMVQAIDMLYFLVDKHQHGKKQPNPSFRNLCEQYTYHSYGSCETREEAAEIFETHAPFLLRCMIQGDAGVEWTKTSVFVHLRRQFNDDYNRLMKEFSPSAEESEANDEPEVTTPRHNPDAVSGSQTTAIYQLLGNLKEEGHLAKRRLHLDLLTERLAERFSFSNEDAQKIISARANAVLELMDEEDAPGFRWSRYVIHRELTNAASKSAPLPRALLTPLTTADESSEDERFGRTQKSVLRPKVTTVSRKVTGKRNRNASYDQPAPESNDQDEQEDTDEMEDIDDFETPSKVRGHDLIRDPLSDTKPRARSFLSASSGAGSSLMKSLFKDKLQTPSVSSSVTRQKLSSPEPDQHSTLDISQAVEEPQLDLSGPWACRMPGCNTVFSMDDGEERRQLIGKHAGEHDWETQMKIELMEQEKRMHSALPVSNLMQYVLDQHVQTMRTAFPEFYARPKENGIFPSQDAGDGEKSIPETEQPDLEFNEEDQDQDEEDDELDDLEHLANGDS</sequence>
<comment type="subcellular location">
    <subcellularLocation>
        <location evidence="1">Nucleus</location>
    </subcellularLocation>
</comment>
<proteinExistence type="predicted"/>
<accession>A0A9W9QH04</accession>
<gene>
    <name evidence="5" type="ORF">N7452_004590</name>
</gene>
<feature type="compositionally biased region" description="Basic and acidic residues" evidence="3">
    <location>
        <begin position="409"/>
        <end position="428"/>
    </location>
</feature>
<feature type="region of interest" description="Disordered" evidence="3">
    <location>
        <begin position="340"/>
        <end position="439"/>
    </location>
</feature>
<dbReference type="EMBL" id="JAPZBQ010000003">
    <property type="protein sequence ID" value="KAJ5337862.1"/>
    <property type="molecule type" value="Genomic_DNA"/>
</dbReference>
<evidence type="ECO:0000256" key="3">
    <source>
        <dbReference type="SAM" id="MobiDB-lite"/>
    </source>
</evidence>
<feature type="compositionally biased region" description="Acidic residues" evidence="3">
    <location>
        <begin position="223"/>
        <end position="232"/>
    </location>
</feature>
<protein>
    <recommendedName>
        <fullName evidence="4">RFTS domain-containing protein</fullName>
    </recommendedName>
</protein>
<dbReference type="AlphaFoldDB" id="A0A9W9QH04"/>
<reference evidence="5" key="1">
    <citation type="submission" date="2022-12" db="EMBL/GenBank/DDBJ databases">
        <authorList>
            <person name="Petersen C."/>
        </authorList>
    </citation>
    <scope>NUCLEOTIDE SEQUENCE</scope>
    <source>
        <strain evidence="5">IBT 35673</strain>
    </source>
</reference>
<feature type="compositionally biased region" description="Acidic residues" evidence="3">
    <location>
        <begin position="390"/>
        <end position="408"/>
    </location>
</feature>
<dbReference type="GO" id="GO:0005634">
    <property type="term" value="C:nucleus"/>
    <property type="evidence" value="ECO:0007669"/>
    <property type="project" value="UniProtKB-SubCell"/>
</dbReference>